<feature type="non-terminal residue" evidence="3">
    <location>
        <position position="1"/>
    </location>
</feature>
<feature type="region of interest" description="Disordered" evidence="2">
    <location>
        <begin position="276"/>
        <end position="316"/>
    </location>
</feature>
<evidence type="ECO:0000256" key="2">
    <source>
        <dbReference type="SAM" id="MobiDB-lite"/>
    </source>
</evidence>
<accession>A0A164HGT2</accession>
<organism evidence="3 4">
    <name type="scientific">Daphnia magna</name>
    <dbReference type="NCBI Taxonomy" id="35525"/>
    <lineage>
        <taxon>Eukaryota</taxon>
        <taxon>Metazoa</taxon>
        <taxon>Ecdysozoa</taxon>
        <taxon>Arthropoda</taxon>
        <taxon>Crustacea</taxon>
        <taxon>Branchiopoda</taxon>
        <taxon>Diplostraca</taxon>
        <taxon>Cladocera</taxon>
        <taxon>Anomopoda</taxon>
        <taxon>Daphniidae</taxon>
        <taxon>Daphnia</taxon>
    </lineage>
</organism>
<evidence type="ECO:0000313" key="4">
    <source>
        <dbReference type="Proteomes" id="UP000076858"/>
    </source>
</evidence>
<keyword evidence="4" id="KW-1185">Reference proteome</keyword>
<dbReference type="PANTHER" id="PTHR13361">
    <property type="entry name" value="WW DOMAIN-BINDING PROTEIN 11"/>
    <property type="match status" value="1"/>
</dbReference>
<feature type="compositionally biased region" description="Polar residues" evidence="2">
    <location>
        <begin position="98"/>
        <end position="121"/>
    </location>
</feature>
<dbReference type="EMBL" id="LRGB01011168">
    <property type="protein sequence ID" value="KZS00229.1"/>
    <property type="molecule type" value="Genomic_DNA"/>
</dbReference>
<reference evidence="3 4" key="1">
    <citation type="submission" date="2016-03" db="EMBL/GenBank/DDBJ databases">
        <title>EvidentialGene: Evidence-directed Construction of Genes on Genomes.</title>
        <authorList>
            <person name="Gilbert D.G."/>
            <person name="Choi J.-H."/>
            <person name="Mockaitis K."/>
            <person name="Colbourne J."/>
            <person name="Pfrender M."/>
        </authorList>
    </citation>
    <scope>NUCLEOTIDE SEQUENCE [LARGE SCALE GENOMIC DNA]</scope>
    <source>
        <strain evidence="3 4">Xinb3</strain>
        <tissue evidence="3">Complete organism</tissue>
    </source>
</reference>
<feature type="region of interest" description="Disordered" evidence="2">
    <location>
        <begin position="88"/>
        <end position="121"/>
    </location>
</feature>
<evidence type="ECO:0000256" key="1">
    <source>
        <dbReference type="SAM" id="Coils"/>
    </source>
</evidence>
<name>A0A164HGT2_9CRUS</name>
<evidence type="ECO:0000313" key="3">
    <source>
        <dbReference type="EMBL" id="KZS00229.1"/>
    </source>
</evidence>
<proteinExistence type="predicted"/>
<comment type="caution">
    <text evidence="3">The sequence shown here is derived from an EMBL/GenBank/DDBJ whole genome shotgun (WGS) entry which is preliminary data.</text>
</comment>
<sequence>KEKEAELMLQQIEDEAKRREDEDAKIRDLENYKRRVENERKQRELRDEMDRQRLSGAIMRQQLAELTTDYQPGPTRASSVVSAVSKVSRSSSHLSLSQNPTRLNDTPTGCNQTSNVSDTSSKLRTSAILTATQPDISSIPAAGQAFTVITPSVASTSRIPTPTRLFAQSTVTTPLTPSVGILGMVRNLANKVFTPGSSLKRSTSAPQIPTNAGSVTTASTVNPRFSTPLIASTVPQPITTSHVTPPVSFNVTPVQISAPLPLGTTTTAAQGSSWRNLNQQNSFGPTPTSQPPAQPSTRLGLVNQGPSEGPGLSTHVPTMNLPPPASSFSYTPAVVTTISSLLLPTSSINTGSRQTSMSFPGNVAATSFVPANPTYSTGFPGPYAPPPTVLSP</sequence>
<keyword evidence="1" id="KW-0175">Coiled coil</keyword>
<protein>
    <submittedName>
        <fullName evidence="3">Uncharacterized protein</fullName>
    </submittedName>
</protein>
<dbReference type="AlphaFoldDB" id="A0A164HGT2"/>
<dbReference type="PANTHER" id="PTHR13361:SF1">
    <property type="entry name" value="WW DOMAIN-BINDING PROTEIN 11"/>
    <property type="match status" value="1"/>
</dbReference>
<gene>
    <name evidence="3" type="ORF">APZ42_003562</name>
</gene>
<dbReference type="Proteomes" id="UP000076858">
    <property type="component" value="Unassembled WGS sequence"/>
</dbReference>
<feature type="compositionally biased region" description="Low complexity" evidence="2">
    <location>
        <begin position="88"/>
        <end position="97"/>
    </location>
</feature>
<feature type="region of interest" description="Disordered" evidence="2">
    <location>
        <begin position="197"/>
        <end position="219"/>
    </location>
</feature>
<feature type="coiled-coil region" evidence="1">
    <location>
        <begin position="2"/>
        <end position="46"/>
    </location>
</feature>
<dbReference type="GO" id="GO:0005681">
    <property type="term" value="C:spliceosomal complex"/>
    <property type="evidence" value="ECO:0007669"/>
    <property type="project" value="TreeGrafter"/>
</dbReference>
<feature type="non-terminal residue" evidence="3">
    <location>
        <position position="392"/>
    </location>
</feature>